<accession>A0A1J5TW46</accession>
<name>A0A1J5TW46_9ZZZZ</name>
<organism evidence="1">
    <name type="scientific">mine drainage metagenome</name>
    <dbReference type="NCBI Taxonomy" id="410659"/>
    <lineage>
        <taxon>unclassified sequences</taxon>
        <taxon>metagenomes</taxon>
        <taxon>ecological metagenomes</taxon>
    </lineage>
</organism>
<gene>
    <name evidence="1" type="ORF">GALL_13380</name>
</gene>
<dbReference type="AlphaFoldDB" id="A0A1J5TW46"/>
<comment type="caution">
    <text evidence="1">The sequence shown here is derived from an EMBL/GenBank/DDBJ whole genome shotgun (WGS) entry which is preliminary data.</text>
</comment>
<sequence length="124" mass="13856">MHDIDAIQIVDEEIIGTAVVSALAQVVLGEALCFLFRELARLEQIILLLDDPHAGIHQGLECLLLLFHDVRAQIEHRISAQQQEPQQHAAEQNVKTRLECETAFSIHGCSLRLPKTQTSRSSPE</sequence>
<reference evidence="1" key="1">
    <citation type="submission" date="2016-10" db="EMBL/GenBank/DDBJ databases">
        <title>Sequence of Gallionella enrichment culture.</title>
        <authorList>
            <person name="Poehlein A."/>
            <person name="Muehling M."/>
            <person name="Daniel R."/>
        </authorList>
    </citation>
    <scope>NUCLEOTIDE SEQUENCE</scope>
</reference>
<dbReference type="EMBL" id="MLJW01000003">
    <property type="protein sequence ID" value="OIR18012.1"/>
    <property type="molecule type" value="Genomic_DNA"/>
</dbReference>
<protein>
    <submittedName>
        <fullName evidence="1">Uncharacterized protein</fullName>
    </submittedName>
</protein>
<evidence type="ECO:0000313" key="1">
    <source>
        <dbReference type="EMBL" id="OIR18012.1"/>
    </source>
</evidence>
<proteinExistence type="predicted"/>